<reference evidence="1" key="1">
    <citation type="submission" date="2018-05" db="EMBL/GenBank/DDBJ databases">
        <authorList>
            <person name="Lanie J.A."/>
            <person name="Ng W.-L."/>
            <person name="Kazmierczak K.M."/>
            <person name="Andrzejewski T.M."/>
            <person name="Davidsen T.M."/>
            <person name="Wayne K.J."/>
            <person name="Tettelin H."/>
            <person name="Glass J.I."/>
            <person name="Rusch D."/>
            <person name="Podicherti R."/>
            <person name="Tsui H.-C.T."/>
            <person name="Winkler M.E."/>
        </authorList>
    </citation>
    <scope>NUCLEOTIDE SEQUENCE</scope>
</reference>
<feature type="non-terminal residue" evidence="1">
    <location>
        <position position="116"/>
    </location>
</feature>
<accession>A0A383BKK6</accession>
<gene>
    <name evidence="1" type="ORF">METZ01_LOCUS473215</name>
</gene>
<protein>
    <recommendedName>
        <fullName evidence="2">DUF4340 domain-containing protein</fullName>
    </recommendedName>
</protein>
<sequence>MNLRLSILLVVVLLIFGGTFLILQLTENSQPDLSRTWLYRIDDGDIIALELVHDGEEIAYFRSPASRDWYIASDSDEEPDIPVFQQRWGGTPLLMSGPRVTRPLSDSIEDPAAFGL</sequence>
<dbReference type="AlphaFoldDB" id="A0A383BKK6"/>
<proteinExistence type="predicted"/>
<evidence type="ECO:0008006" key="2">
    <source>
        <dbReference type="Google" id="ProtNLM"/>
    </source>
</evidence>
<evidence type="ECO:0000313" key="1">
    <source>
        <dbReference type="EMBL" id="SVE20361.1"/>
    </source>
</evidence>
<organism evidence="1">
    <name type="scientific">marine metagenome</name>
    <dbReference type="NCBI Taxonomy" id="408172"/>
    <lineage>
        <taxon>unclassified sequences</taxon>
        <taxon>metagenomes</taxon>
        <taxon>ecological metagenomes</taxon>
    </lineage>
</organism>
<dbReference type="EMBL" id="UINC01201156">
    <property type="protein sequence ID" value="SVE20361.1"/>
    <property type="molecule type" value="Genomic_DNA"/>
</dbReference>
<name>A0A383BKK6_9ZZZZ</name>